<gene>
    <name evidence="12" type="ORF">MUK42_20873</name>
</gene>
<dbReference type="InterPro" id="IPR045028">
    <property type="entry name" value="DinG/Rad3-like"/>
</dbReference>
<dbReference type="GO" id="GO:0006289">
    <property type="term" value="P:nucleotide-excision repair"/>
    <property type="evidence" value="ECO:0007669"/>
    <property type="project" value="TreeGrafter"/>
</dbReference>
<dbReference type="GO" id="GO:0003677">
    <property type="term" value="F:DNA binding"/>
    <property type="evidence" value="ECO:0007669"/>
    <property type="project" value="InterPro"/>
</dbReference>
<keyword evidence="10" id="KW-0812">Transmembrane</keyword>
<feature type="transmembrane region" description="Helical" evidence="10">
    <location>
        <begin position="1267"/>
        <end position="1289"/>
    </location>
</feature>
<dbReference type="PROSITE" id="PS00690">
    <property type="entry name" value="DEAH_ATP_HELICASE"/>
    <property type="match status" value="1"/>
</dbReference>
<reference evidence="12" key="1">
    <citation type="submission" date="2022-05" db="EMBL/GenBank/DDBJ databases">
        <title>The Musa troglodytarum L. genome provides insights into the mechanism of non-climacteric behaviour and enrichment of carotenoids.</title>
        <authorList>
            <person name="Wang J."/>
        </authorList>
    </citation>
    <scope>NUCLEOTIDE SEQUENCE</scope>
    <source>
        <tissue evidence="12">Leaf</tissue>
    </source>
</reference>
<dbReference type="Pfam" id="PF13307">
    <property type="entry name" value="Helicase_C_2"/>
    <property type="match status" value="1"/>
</dbReference>
<dbReference type="Gene3D" id="3.40.50.300">
    <property type="entry name" value="P-loop containing nucleotide triphosphate hydrolases"/>
    <property type="match status" value="3"/>
</dbReference>
<dbReference type="PANTHER" id="PTHR11472:SF47">
    <property type="entry name" value="FANCONI ANEMIA GROUP J PROTEIN"/>
    <property type="match status" value="1"/>
</dbReference>
<dbReference type="SMART" id="SM00488">
    <property type="entry name" value="DEXDc2"/>
    <property type="match status" value="1"/>
</dbReference>
<keyword evidence="13" id="KW-1185">Reference proteome</keyword>
<dbReference type="PROSITE" id="PS51193">
    <property type="entry name" value="HELICASE_ATP_BIND_2"/>
    <property type="match status" value="1"/>
</dbReference>
<evidence type="ECO:0000256" key="9">
    <source>
        <dbReference type="SAM" id="MobiDB-lite"/>
    </source>
</evidence>
<keyword evidence="8" id="KW-0413">Isomerase</keyword>
<dbReference type="GO" id="GO:1990918">
    <property type="term" value="P:double-strand break repair involved in meiotic recombination"/>
    <property type="evidence" value="ECO:0007669"/>
    <property type="project" value="TreeGrafter"/>
</dbReference>
<dbReference type="InterPro" id="IPR002464">
    <property type="entry name" value="DNA/RNA_helicase_DEAH_CS"/>
</dbReference>
<dbReference type="GO" id="GO:0016818">
    <property type="term" value="F:hydrolase activity, acting on acid anhydrides, in phosphorus-containing anhydrides"/>
    <property type="evidence" value="ECO:0007669"/>
    <property type="project" value="InterPro"/>
</dbReference>
<dbReference type="InterPro" id="IPR010614">
    <property type="entry name" value="RAD3-like_helicase_DEAD"/>
</dbReference>
<keyword evidence="10" id="KW-0472">Membrane</keyword>
<dbReference type="InterPro" id="IPR027417">
    <property type="entry name" value="P-loop_NTPase"/>
</dbReference>
<dbReference type="GO" id="GO:0005524">
    <property type="term" value="F:ATP binding"/>
    <property type="evidence" value="ECO:0007669"/>
    <property type="project" value="UniProtKB-KW"/>
</dbReference>
<keyword evidence="3" id="KW-0378">Hydrolase</keyword>
<evidence type="ECO:0000256" key="2">
    <source>
        <dbReference type="ARBA" id="ARBA00022741"/>
    </source>
</evidence>
<keyword evidence="1" id="KW-0479">Metal-binding</keyword>
<organism evidence="12 13">
    <name type="scientific">Musa troglodytarum</name>
    <name type="common">fe'i banana</name>
    <dbReference type="NCBI Taxonomy" id="320322"/>
    <lineage>
        <taxon>Eukaryota</taxon>
        <taxon>Viridiplantae</taxon>
        <taxon>Streptophyta</taxon>
        <taxon>Embryophyta</taxon>
        <taxon>Tracheophyta</taxon>
        <taxon>Spermatophyta</taxon>
        <taxon>Magnoliopsida</taxon>
        <taxon>Liliopsida</taxon>
        <taxon>Zingiberales</taxon>
        <taxon>Musaceae</taxon>
        <taxon>Musa</taxon>
    </lineage>
</organism>
<dbReference type="GO" id="GO:0003678">
    <property type="term" value="F:DNA helicase activity"/>
    <property type="evidence" value="ECO:0007669"/>
    <property type="project" value="InterPro"/>
</dbReference>
<feature type="region of interest" description="Disordered" evidence="9">
    <location>
        <begin position="699"/>
        <end position="746"/>
    </location>
</feature>
<feature type="region of interest" description="Disordered" evidence="9">
    <location>
        <begin position="1395"/>
        <end position="1423"/>
    </location>
</feature>
<feature type="region of interest" description="Disordered" evidence="9">
    <location>
        <begin position="958"/>
        <end position="979"/>
    </location>
</feature>
<evidence type="ECO:0000259" key="11">
    <source>
        <dbReference type="PROSITE" id="PS51193"/>
    </source>
</evidence>
<keyword evidence="2" id="KW-0547">Nucleotide-binding</keyword>
<dbReference type="Pfam" id="PF06733">
    <property type="entry name" value="DEAD_2"/>
    <property type="match status" value="1"/>
</dbReference>
<dbReference type="InterPro" id="IPR006554">
    <property type="entry name" value="Helicase-like_DEXD_c2"/>
</dbReference>
<feature type="region of interest" description="Disordered" evidence="9">
    <location>
        <begin position="881"/>
        <end position="904"/>
    </location>
</feature>
<evidence type="ECO:0000256" key="6">
    <source>
        <dbReference type="ARBA" id="ARBA00023004"/>
    </source>
</evidence>
<feature type="domain" description="Helicase ATP-binding" evidence="11">
    <location>
        <begin position="24"/>
        <end position="337"/>
    </location>
</feature>
<name>A0A9E7JHU2_9LILI</name>
<feature type="region of interest" description="Disordered" evidence="9">
    <location>
        <begin position="91"/>
        <end position="139"/>
    </location>
</feature>
<proteinExistence type="predicted"/>
<evidence type="ECO:0000256" key="8">
    <source>
        <dbReference type="ARBA" id="ARBA00023235"/>
    </source>
</evidence>
<keyword evidence="10" id="KW-1133">Transmembrane helix</keyword>
<keyword evidence="7" id="KW-0411">Iron-sulfur</keyword>
<protein>
    <submittedName>
        <fullName evidence="12">DEXDc2</fullName>
    </submittedName>
</protein>
<keyword evidence="4" id="KW-0347">Helicase</keyword>
<keyword evidence="6" id="KW-0408">Iron</keyword>
<dbReference type="Proteomes" id="UP001055439">
    <property type="component" value="Chromosome 10"/>
</dbReference>
<dbReference type="InterPro" id="IPR006555">
    <property type="entry name" value="ATP-dep_Helicase_C"/>
</dbReference>
<evidence type="ECO:0000256" key="3">
    <source>
        <dbReference type="ARBA" id="ARBA00022801"/>
    </source>
</evidence>
<dbReference type="PANTHER" id="PTHR11472">
    <property type="entry name" value="DNA REPAIR DEAD HELICASE RAD3/XP-D SUBFAMILY MEMBER"/>
    <property type="match status" value="1"/>
</dbReference>
<sequence>MNPPTPLRSPDPSKHGGPGVYQIGGVPVEFPYKPYGSQLAFMGRVISTLDRARRQGRCHALLESPTGTGKSLSLLCSSLAWQRHHQQLVLSGAASPPPCPPPIASDPLVHGGGFIPPSQPSSDAEEPPAPTSARAQRRRSLPKIYYASRTHSQISQVVREYRKTSYRVSMAILASRKHYCTNKHVCTRDNLDDECKLLLKDESLGCSEYKNAHKVKCHPSLQKGGCYEVHDIEDLVKVGQSVKGCSYFAAQTMAEEAQLVFCPYSYIINPTVRRAMDIDIRGSIVILDEAHNIEDVARDAGSIEVEEDVLFALQTELGHLCMADGGAMTYQPLYDMIQGIISWIGDRKMSMKKHEFEHYSSFWTADKAIRELQQAGITEQCFPILHQCAMKAIKTASDEESVGNRLSGMSLIALEGLFSSLSYFFCGNGSHATDYQLALQRYVKRDGGNAANGWICKLSLWCLNPAVVFKEIANLSLSFEACMEAPHVIDVESQVWAAVVPAGPANCQLNASYKTADGYAFQDGLGASLEEICKIAPGGVLVFFPSYKLLEKLHFRWSQTGQWSRLNAEKLLFVEPRGAMEEFEPVLKGYYEAIRGNTGLLMYQKALTSQMKMLGNDIHVVLKKKYNDTYRSSKHLLSGSEWYCHQAFRALNQAADERFTEERNLTYISKWLKSSIKRFNSFDESLMGLRSFFQTAQKQFGQKDHPTSKNVSQTESDNSDFSEENSLSSKSSLNQGIQKEKVKKIKVNHQSARKTIHESRAAPAKNNKLIKSSSLAGESAPLFSSKDYFIKGGKASSETNIKPSIFHGDYVDPEESTQKQSKYLETISAGLCETKLHQPLVSESFIADDNNATCESVSKVESLYPAVAPFNQFRERSTLSPSTFSNGTISEDTLTSAGSPESNKCMDPFNLEKEIFLNMSVSSHSEKRRKLTDLQMTGLNQMDCISSDTESFYPVDSVSSISRETDQRSETPFSDNCSASQHQIPSQGMFIQNGDTSVEKKLILSCLCCNSPLGLQKNDFLVRCSLTSSSKAFLAYVLKHGPPTKGRLNCLRSIPETDVPVVACDSSAVDHHIFDKGSKEVASQDDFWSEEDGCVFRILNCPFCTARKPCLGVRIIAADASNSHLLNKVSMPISCSNAPGQGSAPTEIEGYSYESCPQKTGLLNARRSKIGKPSMREQACHLQNGRIQDLYGLSKIAILRFRESIYVYKKGKGFYHRDRLVVGVLFFERLPEFLPADPNKRNRINQEIKPKGDQKQQVGAHMKTKKALGGLLGLLGSLAAFVFLGFLPVRSGPFFTESLESIERTNQEITIRSLSPSFQTQIDPPAKPKGRRDAHLPSAFLGASAFDLPRFMVIPTPRTIRSVAGYPPTKKTNRDRNEGSKKVGIYLRSALFGGKRDGDSEKWSSHGKREMTSKSNGSKATEKRDICGRVYTSAIRVIAAGWHATISSALQRGSTE</sequence>
<dbReference type="InterPro" id="IPR014013">
    <property type="entry name" value="Helic_SF1/SF2_ATP-bd_DinG/Rad3"/>
</dbReference>
<keyword evidence="5" id="KW-0067">ATP-binding</keyword>
<dbReference type="SUPFAM" id="SSF52540">
    <property type="entry name" value="P-loop containing nucleoside triphosphate hydrolases"/>
    <property type="match status" value="1"/>
</dbReference>
<evidence type="ECO:0000256" key="7">
    <source>
        <dbReference type="ARBA" id="ARBA00023014"/>
    </source>
</evidence>
<dbReference type="OrthoDB" id="19182at2759"/>
<dbReference type="GO" id="GO:0046872">
    <property type="term" value="F:metal ion binding"/>
    <property type="evidence" value="ECO:0007669"/>
    <property type="project" value="UniProtKB-KW"/>
</dbReference>
<dbReference type="GO" id="GO:0051536">
    <property type="term" value="F:iron-sulfur cluster binding"/>
    <property type="evidence" value="ECO:0007669"/>
    <property type="project" value="UniProtKB-KW"/>
</dbReference>
<evidence type="ECO:0000256" key="10">
    <source>
        <dbReference type="SAM" id="Phobius"/>
    </source>
</evidence>
<feature type="compositionally biased region" description="Low complexity" evidence="9">
    <location>
        <begin position="724"/>
        <end position="734"/>
    </location>
</feature>
<dbReference type="FunFam" id="3.40.50.300:FF:001207">
    <property type="entry name" value="Fanconi anemia group J protein-like isoform E"/>
    <property type="match status" value="1"/>
</dbReference>
<evidence type="ECO:0000313" key="13">
    <source>
        <dbReference type="Proteomes" id="UP001055439"/>
    </source>
</evidence>
<feature type="compositionally biased region" description="Pro residues" evidence="9">
    <location>
        <begin position="95"/>
        <end position="104"/>
    </location>
</feature>
<accession>A0A9E7JHU2</accession>
<evidence type="ECO:0000313" key="12">
    <source>
        <dbReference type="EMBL" id="URD81392.1"/>
    </source>
</evidence>
<feature type="compositionally biased region" description="Polar residues" evidence="9">
    <location>
        <begin position="970"/>
        <end position="979"/>
    </location>
</feature>
<feature type="compositionally biased region" description="Polar residues" evidence="9">
    <location>
        <begin position="881"/>
        <end position="902"/>
    </location>
</feature>
<evidence type="ECO:0000256" key="5">
    <source>
        <dbReference type="ARBA" id="ARBA00022840"/>
    </source>
</evidence>
<evidence type="ECO:0000256" key="4">
    <source>
        <dbReference type="ARBA" id="ARBA00022806"/>
    </source>
</evidence>
<dbReference type="EMBL" id="CP097503">
    <property type="protein sequence ID" value="URD81392.1"/>
    <property type="molecule type" value="Genomic_DNA"/>
</dbReference>
<dbReference type="GO" id="GO:0005634">
    <property type="term" value="C:nucleus"/>
    <property type="evidence" value="ECO:0007669"/>
    <property type="project" value="TreeGrafter"/>
</dbReference>
<evidence type="ECO:0000256" key="1">
    <source>
        <dbReference type="ARBA" id="ARBA00022723"/>
    </source>
</evidence>
<feature type="compositionally biased region" description="Basic and acidic residues" evidence="9">
    <location>
        <begin position="1395"/>
        <end position="1412"/>
    </location>
</feature>